<protein>
    <recommendedName>
        <fullName evidence="3">SET domain protein</fullName>
    </recommendedName>
</protein>
<keyword evidence="2" id="KW-1185">Reference proteome</keyword>
<dbReference type="EMBL" id="GG662719">
    <property type="protein sequence ID" value="EAR93841.2"/>
    <property type="molecule type" value="Genomic_DNA"/>
</dbReference>
<dbReference type="AlphaFoldDB" id="I7M7J4"/>
<proteinExistence type="predicted"/>
<evidence type="ECO:0000313" key="2">
    <source>
        <dbReference type="Proteomes" id="UP000009168"/>
    </source>
</evidence>
<dbReference type="OrthoDB" id="442460at2759"/>
<name>I7M7J4_TETTS</name>
<dbReference type="KEGG" id="tet:TTHERM_00402130"/>
<dbReference type="SUPFAM" id="SSF82199">
    <property type="entry name" value="SET domain"/>
    <property type="match status" value="1"/>
</dbReference>
<dbReference type="InterPro" id="IPR046341">
    <property type="entry name" value="SET_dom_sf"/>
</dbReference>
<evidence type="ECO:0008006" key="3">
    <source>
        <dbReference type="Google" id="ProtNLM"/>
    </source>
</evidence>
<evidence type="ECO:0000313" key="1">
    <source>
        <dbReference type="EMBL" id="EAR93841.2"/>
    </source>
</evidence>
<sequence>MFRYLYKDKNPLAGLVKRQYMYYKWEQQGYIQALLARTRINNLNGIQDPIDKAYEEVNLLEIDEHYQLAKSDHVEQVYKQLNVLNKLTLGESDIILNKKYEELSKMTQIIDPDKFPIFSLIETIDTHEIVSIWDYKSKDLLPKIKKQLGFTLQVKDSSLEHHSAGEGVFLNCADGLSVIPTGSFLGFLGGVVYDSLTDYNNSNSSDKLPDTYIHRFDNTVIDFAQKIPYPFIYGNSIKDYIFLMSQRKESEKVHIKEVPSNFINPFSIGHKINHPPKFSSPNVIFLDIYIPMHFFSESFIKFFPFIRADSPKQSSLISKKDKIDQNVDHFHGIGIFALRDIYDGEELFVDYFDCNFYDVDNTPDWLVRPPPLDPQYTKQEFEYGFSMLAKLIDRFILSKQLSVYEQFARKVSHDPSKEDLEEKTKLLKNYPKQFKKYFQNYENDGVEEGYFAKKIQQKQKQQIKNKD</sequence>
<reference evidence="2" key="1">
    <citation type="journal article" date="2006" name="PLoS Biol.">
        <title>Macronuclear genome sequence of the ciliate Tetrahymena thermophila, a model eukaryote.</title>
        <authorList>
            <person name="Eisen J.A."/>
            <person name="Coyne R.S."/>
            <person name="Wu M."/>
            <person name="Wu D."/>
            <person name="Thiagarajan M."/>
            <person name="Wortman J.R."/>
            <person name="Badger J.H."/>
            <person name="Ren Q."/>
            <person name="Amedeo P."/>
            <person name="Jones K.M."/>
            <person name="Tallon L.J."/>
            <person name="Delcher A.L."/>
            <person name="Salzberg S.L."/>
            <person name="Silva J.C."/>
            <person name="Haas B.J."/>
            <person name="Majoros W.H."/>
            <person name="Farzad M."/>
            <person name="Carlton J.M."/>
            <person name="Smith R.K. Jr."/>
            <person name="Garg J."/>
            <person name="Pearlman R.E."/>
            <person name="Karrer K.M."/>
            <person name="Sun L."/>
            <person name="Manning G."/>
            <person name="Elde N.C."/>
            <person name="Turkewitz A.P."/>
            <person name="Asai D.J."/>
            <person name="Wilkes D.E."/>
            <person name="Wang Y."/>
            <person name="Cai H."/>
            <person name="Collins K."/>
            <person name="Stewart B.A."/>
            <person name="Lee S.R."/>
            <person name="Wilamowska K."/>
            <person name="Weinberg Z."/>
            <person name="Ruzzo W.L."/>
            <person name="Wloga D."/>
            <person name="Gaertig J."/>
            <person name="Frankel J."/>
            <person name="Tsao C.-C."/>
            <person name="Gorovsky M.A."/>
            <person name="Keeling P.J."/>
            <person name="Waller R.F."/>
            <person name="Patron N.J."/>
            <person name="Cherry J.M."/>
            <person name="Stover N.A."/>
            <person name="Krieger C.J."/>
            <person name="del Toro C."/>
            <person name="Ryder H.F."/>
            <person name="Williamson S.C."/>
            <person name="Barbeau R.A."/>
            <person name="Hamilton E.P."/>
            <person name="Orias E."/>
        </authorList>
    </citation>
    <scope>NUCLEOTIDE SEQUENCE [LARGE SCALE GENOMIC DNA]</scope>
    <source>
        <strain evidence="2">SB210</strain>
    </source>
</reference>
<dbReference type="PANTHER" id="PTHR33524">
    <property type="entry name" value="C5ORF35"/>
    <property type="match status" value="1"/>
</dbReference>
<dbReference type="GeneID" id="7828881"/>
<dbReference type="Gene3D" id="2.170.270.10">
    <property type="entry name" value="SET domain"/>
    <property type="match status" value="1"/>
</dbReference>
<gene>
    <name evidence="1" type="ORF">TTHERM_00402130</name>
</gene>
<dbReference type="Proteomes" id="UP000009168">
    <property type="component" value="Unassembled WGS sequence"/>
</dbReference>
<accession>I7M7J4</accession>
<dbReference type="InterPro" id="IPR040415">
    <property type="entry name" value="SETD9"/>
</dbReference>
<organism evidence="1 2">
    <name type="scientific">Tetrahymena thermophila (strain SB210)</name>
    <dbReference type="NCBI Taxonomy" id="312017"/>
    <lineage>
        <taxon>Eukaryota</taxon>
        <taxon>Sar</taxon>
        <taxon>Alveolata</taxon>
        <taxon>Ciliophora</taxon>
        <taxon>Intramacronucleata</taxon>
        <taxon>Oligohymenophorea</taxon>
        <taxon>Hymenostomatida</taxon>
        <taxon>Tetrahymenina</taxon>
        <taxon>Tetrahymenidae</taxon>
        <taxon>Tetrahymena</taxon>
    </lineage>
</organism>
<dbReference type="InParanoid" id="I7M7J4"/>
<dbReference type="PANTHER" id="PTHR33524:SF1">
    <property type="entry name" value="SET DOMAIN-CONTAINING PROTEIN"/>
    <property type="match status" value="1"/>
</dbReference>
<dbReference type="RefSeq" id="XP_001014086.2">
    <property type="nucleotide sequence ID" value="XM_001014086.2"/>
</dbReference>